<dbReference type="InParanoid" id="A0A0H2RAC2"/>
<keyword evidence="5 10" id="KW-1133">Transmembrane helix</keyword>
<evidence type="ECO:0000313" key="12">
    <source>
        <dbReference type="EMBL" id="KLO08805.1"/>
    </source>
</evidence>
<feature type="chain" id="PRO_5005201370" description="Translocon-associated protein subunit alpha" evidence="11">
    <location>
        <begin position="20"/>
        <end position="258"/>
    </location>
</feature>
<evidence type="ECO:0000256" key="9">
    <source>
        <dbReference type="SAM" id="MobiDB-lite"/>
    </source>
</evidence>
<evidence type="ECO:0008006" key="14">
    <source>
        <dbReference type="Google" id="ProtNLM"/>
    </source>
</evidence>
<keyword evidence="2 10" id="KW-0812">Transmembrane</keyword>
<name>A0A0H2RAC2_9AGAM</name>
<proteinExistence type="inferred from homology"/>
<keyword evidence="13" id="KW-1185">Reference proteome</keyword>
<evidence type="ECO:0000256" key="8">
    <source>
        <dbReference type="ARBA" id="ARBA00038311"/>
    </source>
</evidence>
<evidence type="ECO:0000256" key="4">
    <source>
        <dbReference type="ARBA" id="ARBA00022824"/>
    </source>
</evidence>
<evidence type="ECO:0000256" key="2">
    <source>
        <dbReference type="ARBA" id="ARBA00022692"/>
    </source>
</evidence>
<keyword evidence="4" id="KW-0256">Endoplasmic reticulum</keyword>
<keyword evidence="3 11" id="KW-0732">Signal</keyword>
<feature type="transmembrane region" description="Helical" evidence="10">
    <location>
        <begin position="161"/>
        <end position="180"/>
    </location>
</feature>
<organism evidence="12 13">
    <name type="scientific">Schizopora paradoxa</name>
    <dbReference type="NCBI Taxonomy" id="27342"/>
    <lineage>
        <taxon>Eukaryota</taxon>
        <taxon>Fungi</taxon>
        <taxon>Dikarya</taxon>
        <taxon>Basidiomycota</taxon>
        <taxon>Agaricomycotina</taxon>
        <taxon>Agaricomycetes</taxon>
        <taxon>Hymenochaetales</taxon>
        <taxon>Schizoporaceae</taxon>
        <taxon>Schizopora</taxon>
    </lineage>
</organism>
<dbReference type="Pfam" id="PF03896">
    <property type="entry name" value="TRAP_alpha"/>
    <property type="match status" value="1"/>
</dbReference>
<sequence length="258" mass="28026">MRLALLILALASLRNVVRAELVDDELVSTEPEILVTASFPEDNPFGQVVNGERNRINLVVENNSELNVTLVAISGSFHDVESNALVKNAPTVPYGMPLLQGTKLQLPYLFHSEFKPGDIRLNIWLVHTAEGQTYNVSAYDSVITVVEPEVSIFDYRVVSTYLITIAFLGGLGYLAFNTFFPKSKKARKPVTSKGGKSAISSPLEVSASGAVDDEWIPAHHLKNRSVKGKGKEGTLTSGDELSGGETSGAEAKRRKGRK</sequence>
<comment type="similarity">
    <text evidence="8">Belongs to the IRC22 family.</text>
</comment>
<dbReference type="OrthoDB" id="1926781at2759"/>
<protein>
    <recommendedName>
        <fullName evidence="14">Translocon-associated protein subunit alpha</fullName>
    </recommendedName>
</protein>
<accession>A0A0H2RAC2</accession>
<evidence type="ECO:0000256" key="5">
    <source>
        <dbReference type="ARBA" id="ARBA00022989"/>
    </source>
</evidence>
<comment type="subcellular location">
    <subcellularLocation>
        <location evidence="1">Endoplasmic reticulum membrane</location>
        <topology evidence="1">Single-pass type I membrane protein</topology>
    </subcellularLocation>
</comment>
<evidence type="ECO:0000256" key="1">
    <source>
        <dbReference type="ARBA" id="ARBA00004115"/>
    </source>
</evidence>
<feature type="signal peptide" evidence="11">
    <location>
        <begin position="1"/>
        <end position="19"/>
    </location>
</feature>
<feature type="region of interest" description="Disordered" evidence="9">
    <location>
        <begin position="222"/>
        <end position="258"/>
    </location>
</feature>
<evidence type="ECO:0000256" key="10">
    <source>
        <dbReference type="SAM" id="Phobius"/>
    </source>
</evidence>
<comment type="function">
    <text evidence="7">Is probably involved in a pathway contributing to genomic integrity.</text>
</comment>
<dbReference type="GO" id="GO:0005789">
    <property type="term" value="C:endoplasmic reticulum membrane"/>
    <property type="evidence" value="ECO:0007669"/>
    <property type="project" value="UniProtKB-SubCell"/>
</dbReference>
<dbReference type="AlphaFoldDB" id="A0A0H2RAC2"/>
<evidence type="ECO:0000256" key="3">
    <source>
        <dbReference type="ARBA" id="ARBA00022729"/>
    </source>
</evidence>
<dbReference type="Proteomes" id="UP000053477">
    <property type="component" value="Unassembled WGS sequence"/>
</dbReference>
<evidence type="ECO:0000313" key="13">
    <source>
        <dbReference type="Proteomes" id="UP000053477"/>
    </source>
</evidence>
<gene>
    <name evidence="12" type="ORF">SCHPADRAFT_858651</name>
</gene>
<evidence type="ECO:0000256" key="6">
    <source>
        <dbReference type="ARBA" id="ARBA00023136"/>
    </source>
</evidence>
<evidence type="ECO:0000256" key="11">
    <source>
        <dbReference type="SAM" id="SignalP"/>
    </source>
</evidence>
<keyword evidence="6 10" id="KW-0472">Membrane</keyword>
<dbReference type="PANTHER" id="PTHR12924">
    <property type="entry name" value="TRANSLOCON-ASSOCIATED PROTEIN, ALPHA SUBUNIT"/>
    <property type="match status" value="1"/>
</dbReference>
<dbReference type="PANTHER" id="PTHR12924:SF0">
    <property type="entry name" value="TRANSLOCON-ASSOCIATED PROTEIN SUBUNIT ALPHA"/>
    <property type="match status" value="1"/>
</dbReference>
<dbReference type="InterPro" id="IPR005595">
    <property type="entry name" value="TRAP_alpha"/>
</dbReference>
<reference evidence="12 13" key="1">
    <citation type="submission" date="2015-04" db="EMBL/GenBank/DDBJ databases">
        <title>Complete genome sequence of Schizopora paradoxa KUC8140, a cosmopolitan wood degrader in East Asia.</title>
        <authorList>
            <consortium name="DOE Joint Genome Institute"/>
            <person name="Min B."/>
            <person name="Park H."/>
            <person name="Jang Y."/>
            <person name="Kim J.-J."/>
            <person name="Kim K.H."/>
            <person name="Pangilinan J."/>
            <person name="Lipzen A."/>
            <person name="Riley R."/>
            <person name="Grigoriev I.V."/>
            <person name="Spatafora J.W."/>
            <person name="Choi I.-G."/>
        </authorList>
    </citation>
    <scope>NUCLEOTIDE SEQUENCE [LARGE SCALE GENOMIC DNA]</scope>
    <source>
        <strain evidence="12 13">KUC8140</strain>
    </source>
</reference>
<dbReference type="EMBL" id="KQ086077">
    <property type="protein sequence ID" value="KLO08805.1"/>
    <property type="molecule type" value="Genomic_DNA"/>
</dbReference>
<evidence type="ECO:0000256" key="7">
    <source>
        <dbReference type="ARBA" id="ARBA00037565"/>
    </source>
</evidence>